<name>A0AAD7G7D3_MYCRO</name>
<evidence type="ECO:0000313" key="2">
    <source>
        <dbReference type="EMBL" id="KAJ7664090.1"/>
    </source>
</evidence>
<dbReference type="Proteomes" id="UP001221757">
    <property type="component" value="Unassembled WGS sequence"/>
</dbReference>
<accession>A0AAD7G7D3</accession>
<evidence type="ECO:0000313" key="3">
    <source>
        <dbReference type="Proteomes" id="UP001221757"/>
    </source>
</evidence>
<dbReference type="AlphaFoldDB" id="A0AAD7G7D3"/>
<keyword evidence="3" id="KW-1185">Reference proteome</keyword>
<gene>
    <name evidence="2" type="ORF">B0H17DRAFT_1092297</name>
</gene>
<proteinExistence type="predicted"/>
<feature type="non-terminal residue" evidence="2">
    <location>
        <position position="54"/>
    </location>
</feature>
<protein>
    <submittedName>
        <fullName evidence="2">Uncharacterized protein</fullName>
    </submittedName>
</protein>
<organism evidence="2 3">
    <name type="scientific">Mycena rosella</name>
    <name type="common">Pink bonnet</name>
    <name type="synonym">Agaricus rosellus</name>
    <dbReference type="NCBI Taxonomy" id="1033263"/>
    <lineage>
        <taxon>Eukaryota</taxon>
        <taxon>Fungi</taxon>
        <taxon>Dikarya</taxon>
        <taxon>Basidiomycota</taxon>
        <taxon>Agaricomycotina</taxon>
        <taxon>Agaricomycetes</taxon>
        <taxon>Agaricomycetidae</taxon>
        <taxon>Agaricales</taxon>
        <taxon>Marasmiineae</taxon>
        <taxon>Mycenaceae</taxon>
        <taxon>Mycena</taxon>
    </lineage>
</organism>
<comment type="caution">
    <text evidence="2">The sequence shown here is derived from an EMBL/GenBank/DDBJ whole genome shotgun (WGS) entry which is preliminary data.</text>
</comment>
<evidence type="ECO:0000256" key="1">
    <source>
        <dbReference type="SAM" id="MobiDB-lite"/>
    </source>
</evidence>
<sequence>MSPRWGPRASNRPPCRSGSWQFSRLAHAPASWNARRTDARAGNPGVPCRLFAEL</sequence>
<reference evidence="2" key="1">
    <citation type="submission" date="2023-03" db="EMBL/GenBank/DDBJ databases">
        <title>Massive genome expansion in bonnet fungi (Mycena s.s.) driven by repeated elements and novel gene families across ecological guilds.</title>
        <authorList>
            <consortium name="Lawrence Berkeley National Laboratory"/>
            <person name="Harder C.B."/>
            <person name="Miyauchi S."/>
            <person name="Viragh M."/>
            <person name="Kuo A."/>
            <person name="Thoen E."/>
            <person name="Andreopoulos B."/>
            <person name="Lu D."/>
            <person name="Skrede I."/>
            <person name="Drula E."/>
            <person name="Henrissat B."/>
            <person name="Morin E."/>
            <person name="Kohler A."/>
            <person name="Barry K."/>
            <person name="LaButti K."/>
            <person name="Morin E."/>
            <person name="Salamov A."/>
            <person name="Lipzen A."/>
            <person name="Mereny Z."/>
            <person name="Hegedus B."/>
            <person name="Baldrian P."/>
            <person name="Stursova M."/>
            <person name="Weitz H."/>
            <person name="Taylor A."/>
            <person name="Grigoriev I.V."/>
            <person name="Nagy L.G."/>
            <person name="Martin F."/>
            <person name="Kauserud H."/>
        </authorList>
    </citation>
    <scope>NUCLEOTIDE SEQUENCE</scope>
    <source>
        <strain evidence="2">CBHHK067</strain>
    </source>
</reference>
<dbReference type="EMBL" id="JARKIE010000227">
    <property type="protein sequence ID" value="KAJ7664090.1"/>
    <property type="molecule type" value="Genomic_DNA"/>
</dbReference>
<feature type="region of interest" description="Disordered" evidence="1">
    <location>
        <begin position="1"/>
        <end position="20"/>
    </location>
</feature>